<evidence type="ECO:0000313" key="4">
    <source>
        <dbReference type="Proteomes" id="UP000598996"/>
    </source>
</evidence>
<name>A0ABS1VEN3_9ACTN</name>
<gene>
    <name evidence="3" type="ORF">JKJ07_00400</name>
</gene>
<keyword evidence="1" id="KW-1133">Transmembrane helix</keyword>
<dbReference type="PROSITE" id="PS51257">
    <property type="entry name" value="PROKAR_LIPOPROTEIN"/>
    <property type="match status" value="1"/>
</dbReference>
<keyword evidence="2" id="KW-0732">Signal</keyword>
<feature type="signal peptide" evidence="2">
    <location>
        <begin position="1"/>
        <end position="27"/>
    </location>
</feature>
<proteinExistence type="predicted"/>
<dbReference type="Proteomes" id="UP000598996">
    <property type="component" value="Unassembled WGS sequence"/>
</dbReference>
<feature type="chain" id="PRO_5046030881" evidence="2">
    <location>
        <begin position="28"/>
        <end position="508"/>
    </location>
</feature>
<dbReference type="EMBL" id="JAENHO010000001">
    <property type="protein sequence ID" value="MBL7252765.1"/>
    <property type="molecule type" value="Genomic_DNA"/>
</dbReference>
<keyword evidence="1" id="KW-0812">Transmembrane</keyword>
<protein>
    <submittedName>
        <fullName evidence="3">Uncharacterized protein</fullName>
    </submittedName>
</protein>
<sequence>MTRSRRLAALAMLFMAASCLLPAPVQAAPAGVEGGVHLRNLTLPAGGKVVEESLAPLLFADEAGWADSVTLTIDTSGLNVAAVTAAECSTGPVLRCVLPGPHRVFERPPDDGTYGFVTFGAVSLSFTSKPGAAAGDTGTLSIATKVDDQPATTETSTVRIGEAVNLTAVDDEPLTVAPGGSAALRPQVRNTGPAAVNGLTAVISAAEGALTDTNFGNCTYGFAIACTFTTTLTAGATYGLSSPLTLRLPGDAAAASRVSVSVQWMTAAEWEDWLGDEGPLPGDRAGTGPDLTLEEVALSAAGVPQADLDHDDNGSTTTVTVSGRRTDVVAIGATVPGTAGEHTISVGVVNQGPGTLRYPPFPNNLGNAYVTLPAPMSVVTADERCKSLAEDYGPPASAAPDEGPPEYSCALRPAALRPGQRLLFTFTVRSAPAARDEEGSVQFYLYDDGVNVDRDLANNQAPIKLAGTGRPPALPITGTIAATITVSGIVLILIGTAVVTVMRRRGLR</sequence>
<evidence type="ECO:0000256" key="1">
    <source>
        <dbReference type="SAM" id="Phobius"/>
    </source>
</evidence>
<feature type="transmembrane region" description="Helical" evidence="1">
    <location>
        <begin position="480"/>
        <end position="502"/>
    </location>
</feature>
<accession>A0ABS1VEN3</accession>
<keyword evidence="1" id="KW-0472">Membrane</keyword>
<evidence type="ECO:0000313" key="3">
    <source>
        <dbReference type="EMBL" id="MBL7252765.1"/>
    </source>
</evidence>
<organism evidence="3 4">
    <name type="scientific">Paractinoplanes lichenicola</name>
    <dbReference type="NCBI Taxonomy" id="2802976"/>
    <lineage>
        <taxon>Bacteria</taxon>
        <taxon>Bacillati</taxon>
        <taxon>Actinomycetota</taxon>
        <taxon>Actinomycetes</taxon>
        <taxon>Micromonosporales</taxon>
        <taxon>Micromonosporaceae</taxon>
        <taxon>Paractinoplanes</taxon>
    </lineage>
</organism>
<reference evidence="3 4" key="1">
    <citation type="submission" date="2021-01" db="EMBL/GenBank/DDBJ databases">
        <title>Actinoplanes sp. nov. LDG1-01 isolated from lichen.</title>
        <authorList>
            <person name="Saeng-In P."/>
            <person name="Phongsopitanun W."/>
            <person name="Kanchanasin P."/>
            <person name="Yuki M."/>
            <person name="Kudo T."/>
            <person name="Ohkuma M."/>
            <person name="Tanasupawat S."/>
        </authorList>
    </citation>
    <scope>NUCLEOTIDE SEQUENCE [LARGE SCALE GENOMIC DNA]</scope>
    <source>
        <strain evidence="3 4">LDG1-01</strain>
    </source>
</reference>
<evidence type="ECO:0000256" key="2">
    <source>
        <dbReference type="SAM" id="SignalP"/>
    </source>
</evidence>
<dbReference type="RefSeq" id="WP_202989123.1">
    <property type="nucleotide sequence ID" value="NZ_JAENHO010000001.1"/>
</dbReference>
<keyword evidence="4" id="KW-1185">Reference proteome</keyword>
<comment type="caution">
    <text evidence="3">The sequence shown here is derived from an EMBL/GenBank/DDBJ whole genome shotgun (WGS) entry which is preliminary data.</text>
</comment>